<dbReference type="InterPro" id="IPR009256">
    <property type="entry name" value="YqgQ-like"/>
</dbReference>
<organism evidence="1 2">
    <name type="scientific">Peribacillus simplex</name>
    <dbReference type="NCBI Taxonomy" id="1478"/>
    <lineage>
        <taxon>Bacteria</taxon>
        <taxon>Bacillati</taxon>
        <taxon>Bacillota</taxon>
        <taxon>Bacilli</taxon>
        <taxon>Bacillales</taxon>
        <taxon>Bacillaceae</taxon>
        <taxon>Peribacillus</taxon>
    </lineage>
</organism>
<evidence type="ECO:0008006" key="3">
    <source>
        <dbReference type="Google" id="ProtNLM"/>
    </source>
</evidence>
<keyword evidence="2" id="KW-1185">Reference proteome</keyword>
<dbReference type="Gene3D" id="1.10.287.760">
    <property type="entry name" value="YqgQ-like"/>
    <property type="match status" value="1"/>
</dbReference>
<accession>A0A109MYX2</accession>
<comment type="caution">
    <text evidence="1">The sequence shown here is derived from an EMBL/GenBank/DDBJ whole genome shotgun (WGS) entry which is preliminary data.</text>
</comment>
<protein>
    <recommendedName>
        <fullName evidence="3">Cytosolic protein</fullName>
    </recommendedName>
</protein>
<dbReference type="RefSeq" id="WP_061141985.1">
    <property type="nucleotide sequence ID" value="NZ_LNNH01000017.1"/>
</dbReference>
<dbReference type="Proteomes" id="UP000064189">
    <property type="component" value="Unassembled WGS sequence"/>
</dbReference>
<dbReference type="SUPFAM" id="SSF158379">
    <property type="entry name" value="YqgQ-like"/>
    <property type="match status" value="1"/>
</dbReference>
<evidence type="ECO:0000313" key="1">
    <source>
        <dbReference type="EMBL" id="KWW20358.1"/>
    </source>
</evidence>
<sequence>MKTYYDLQQYLKRFGTFIYMGDRVAELEMMETEIREIHRMQMMDTKDYQMAILLIRQQLALETEKQKKIDKKR</sequence>
<reference evidence="1 2" key="1">
    <citation type="submission" date="2015-11" db="EMBL/GenBank/DDBJ databases">
        <title>Genome Sequence of Bacillus simplex strain VanAntwerpen2.</title>
        <authorList>
            <person name="Couger M.B."/>
        </authorList>
    </citation>
    <scope>NUCLEOTIDE SEQUENCE [LARGE SCALE GENOMIC DNA]</scope>
    <source>
        <strain evidence="1 2">VanAntwerpen02</strain>
    </source>
</reference>
<evidence type="ECO:0000313" key="2">
    <source>
        <dbReference type="Proteomes" id="UP000064189"/>
    </source>
</evidence>
<gene>
    <name evidence="1" type="ORF">AS888_18490</name>
</gene>
<dbReference type="AlphaFoldDB" id="A0A109MYX2"/>
<name>A0A109MYX2_9BACI</name>
<proteinExistence type="predicted"/>
<dbReference type="EMBL" id="LNNH01000017">
    <property type="protein sequence ID" value="KWW20358.1"/>
    <property type="molecule type" value="Genomic_DNA"/>
</dbReference>
<dbReference type="InterPro" id="IPR023164">
    <property type="entry name" value="YqgQ-like_sf"/>
</dbReference>
<dbReference type="Pfam" id="PF06014">
    <property type="entry name" value="YqgQ-like"/>
    <property type="match status" value="1"/>
</dbReference>